<sequence>MTTASARPAPSGPPPYWPIVTEWALLDPARLVRALAGMGFTDLLATARRGDIVWWQPEYLRIPSARAIAEWFPPRAQDIRDRCIEDCRTSWRAEAAPLNRSIRDAEVWLMLHDATRITAVDTRSGEWILDDRTQRGDDLISLGMVRWQCRFGQAAHRIARLIDMRGIPVLKPVTLDEIFKGAALRAPAAAEATDDA</sequence>
<keyword evidence="2" id="KW-1185">Reference proteome</keyword>
<name>A0ABV7C013_9PROT</name>
<dbReference type="EMBL" id="JBHRSB010000008">
    <property type="protein sequence ID" value="MFC3002918.1"/>
    <property type="molecule type" value="Genomic_DNA"/>
</dbReference>
<gene>
    <name evidence="1" type="ORF">ACFOD3_23670</name>
</gene>
<accession>A0ABV7C013</accession>
<evidence type="ECO:0000313" key="1">
    <source>
        <dbReference type="EMBL" id="MFC3002918.1"/>
    </source>
</evidence>
<reference evidence="2" key="1">
    <citation type="journal article" date="2019" name="Int. J. Syst. Evol. Microbiol.">
        <title>The Global Catalogue of Microorganisms (GCM) 10K type strain sequencing project: providing services to taxonomists for standard genome sequencing and annotation.</title>
        <authorList>
            <consortium name="The Broad Institute Genomics Platform"/>
            <consortium name="The Broad Institute Genome Sequencing Center for Infectious Disease"/>
            <person name="Wu L."/>
            <person name="Ma J."/>
        </authorList>
    </citation>
    <scope>NUCLEOTIDE SEQUENCE [LARGE SCALE GENOMIC DNA]</scope>
    <source>
        <strain evidence="2">CGMCC 1.16855</strain>
    </source>
</reference>
<dbReference type="RefSeq" id="WP_216839177.1">
    <property type="nucleotide sequence ID" value="NZ_JAFNJS010000008.1"/>
</dbReference>
<organism evidence="1 2">
    <name type="scientific">Falsiroseomonas tokyonensis</name>
    <dbReference type="NCBI Taxonomy" id="430521"/>
    <lineage>
        <taxon>Bacteria</taxon>
        <taxon>Pseudomonadati</taxon>
        <taxon>Pseudomonadota</taxon>
        <taxon>Alphaproteobacteria</taxon>
        <taxon>Acetobacterales</taxon>
        <taxon>Roseomonadaceae</taxon>
        <taxon>Falsiroseomonas</taxon>
    </lineage>
</organism>
<dbReference type="Proteomes" id="UP001595420">
    <property type="component" value="Unassembled WGS sequence"/>
</dbReference>
<proteinExistence type="predicted"/>
<comment type="caution">
    <text evidence="1">The sequence shown here is derived from an EMBL/GenBank/DDBJ whole genome shotgun (WGS) entry which is preliminary data.</text>
</comment>
<protein>
    <submittedName>
        <fullName evidence="1">Uncharacterized protein</fullName>
    </submittedName>
</protein>
<evidence type="ECO:0000313" key="2">
    <source>
        <dbReference type="Proteomes" id="UP001595420"/>
    </source>
</evidence>